<evidence type="ECO:0000313" key="2">
    <source>
        <dbReference type="Proteomes" id="UP000478052"/>
    </source>
</evidence>
<dbReference type="InterPro" id="IPR036383">
    <property type="entry name" value="TSP1_rpt_sf"/>
</dbReference>
<name>A0A6G0YTB6_APHCR</name>
<dbReference type="Gene3D" id="2.20.100.10">
    <property type="entry name" value="Thrombospondin type-1 (TSP1) repeat"/>
    <property type="match status" value="1"/>
</dbReference>
<evidence type="ECO:0000313" key="1">
    <source>
        <dbReference type="EMBL" id="KAF0761120.1"/>
    </source>
</evidence>
<sequence length="85" mass="9928">MNILKEIKIKRSLKDVLHTLIYHFLDYMSFIKIRILCSATCGEGLQIRNITCKAKQKYLTCDPMTEPRRTKTCSANLPCYLLPIY</sequence>
<gene>
    <name evidence="1" type="ORF">FWK35_00005579</name>
</gene>
<dbReference type="Proteomes" id="UP000478052">
    <property type="component" value="Unassembled WGS sequence"/>
</dbReference>
<keyword evidence="2" id="KW-1185">Reference proteome</keyword>
<organism evidence="1 2">
    <name type="scientific">Aphis craccivora</name>
    <name type="common">Cowpea aphid</name>
    <dbReference type="NCBI Taxonomy" id="307492"/>
    <lineage>
        <taxon>Eukaryota</taxon>
        <taxon>Metazoa</taxon>
        <taxon>Ecdysozoa</taxon>
        <taxon>Arthropoda</taxon>
        <taxon>Hexapoda</taxon>
        <taxon>Insecta</taxon>
        <taxon>Pterygota</taxon>
        <taxon>Neoptera</taxon>
        <taxon>Paraneoptera</taxon>
        <taxon>Hemiptera</taxon>
        <taxon>Sternorrhyncha</taxon>
        <taxon>Aphidomorpha</taxon>
        <taxon>Aphidoidea</taxon>
        <taxon>Aphididae</taxon>
        <taxon>Aphidini</taxon>
        <taxon>Aphis</taxon>
        <taxon>Aphis</taxon>
    </lineage>
</organism>
<protein>
    <submittedName>
        <fullName evidence="1">Protein madd-4-like isoform X3</fullName>
    </submittedName>
</protein>
<dbReference type="OrthoDB" id="10062690at2759"/>
<dbReference type="EMBL" id="VUJU01002486">
    <property type="protein sequence ID" value="KAF0761120.1"/>
    <property type="molecule type" value="Genomic_DNA"/>
</dbReference>
<comment type="caution">
    <text evidence="1">The sequence shown here is derived from an EMBL/GenBank/DDBJ whole genome shotgun (WGS) entry which is preliminary data.</text>
</comment>
<dbReference type="InterPro" id="IPR000884">
    <property type="entry name" value="TSP1_rpt"/>
</dbReference>
<dbReference type="Pfam" id="PF19030">
    <property type="entry name" value="TSP1_ADAMTS"/>
    <property type="match status" value="1"/>
</dbReference>
<proteinExistence type="predicted"/>
<dbReference type="SUPFAM" id="SSF82895">
    <property type="entry name" value="TSP-1 type 1 repeat"/>
    <property type="match status" value="1"/>
</dbReference>
<accession>A0A6G0YTB6</accession>
<feature type="non-terminal residue" evidence="1">
    <location>
        <position position="85"/>
    </location>
</feature>
<reference evidence="1 2" key="1">
    <citation type="submission" date="2019-08" db="EMBL/GenBank/DDBJ databases">
        <title>Whole genome of Aphis craccivora.</title>
        <authorList>
            <person name="Voronova N.V."/>
            <person name="Shulinski R.S."/>
            <person name="Bandarenka Y.V."/>
            <person name="Zhorov D.G."/>
            <person name="Warner D."/>
        </authorList>
    </citation>
    <scope>NUCLEOTIDE SEQUENCE [LARGE SCALE GENOMIC DNA]</scope>
    <source>
        <strain evidence="1">180601</strain>
        <tissue evidence="1">Whole Body</tissue>
    </source>
</reference>
<dbReference type="PROSITE" id="PS50092">
    <property type="entry name" value="TSP1"/>
    <property type="match status" value="1"/>
</dbReference>
<dbReference type="AlphaFoldDB" id="A0A6G0YTB6"/>